<name>J9H3Z0_9ZZZZ</name>
<reference evidence="1" key="1">
    <citation type="journal article" date="2012" name="PLoS ONE">
        <title>Gene sets for utilization of primary and secondary nutrition supplies in the distal gut of endangered iberian lynx.</title>
        <authorList>
            <person name="Alcaide M."/>
            <person name="Messina E."/>
            <person name="Richter M."/>
            <person name="Bargiela R."/>
            <person name="Peplies J."/>
            <person name="Huws S.A."/>
            <person name="Newbold C.J."/>
            <person name="Golyshin P.N."/>
            <person name="Simon M.A."/>
            <person name="Lopez G."/>
            <person name="Yakimov M.M."/>
            <person name="Ferrer M."/>
        </authorList>
    </citation>
    <scope>NUCLEOTIDE SEQUENCE</scope>
</reference>
<dbReference type="AlphaFoldDB" id="J9H3Z0"/>
<feature type="non-terminal residue" evidence="1">
    <location>
        <position position="1"/>
    </location>
</feature>
<dbReference type="EMBL" id="AMCI01000116">
    <property type="protein sequence ID" value="EJX10728.1"/>
    <property type="molecule type" value="Genomic_DNA"/>
</dbReference>
<accession>J9H3Z0</accession>
<organism evidence="1">
    <name type="scientific">gut metagenome</name>
    <dbReference type="NCBI Taxonomy" id="749906"/>
    <lineage>
        <taxon>unclassified sequences</taxon>
        <taxon>metagenomes</taxon>
        <taxon>organismal metagenomes</taxon>
    </lineage>
</organism>
<sequence>GEPNKSGTRDKQRGWKKLRGIYKQNAKTFANPGAHLVTYV</sequence>
<gene>
    <name evidence="1" type="ORF">EVA_00577</name>
</gene>
<evidence type="ECO:0000313" key="1">
    <source>
        <dbReference type="EMBL" id="EJX10728.1"/>
    </source>
</evidence>
<protein>
    <submittedName>
        <fullName evidence="1">Uncharacterized protein</fullName>
    </submittedName>
</protein>
<proteinExistence type="predicted"/>
<comment type="caution">
    <text evidence="1">The sequence shown here is derived from an EMBL/GenBank/DDBJ whole genome shotgun (WGS) entry which is preliminary data.</text>
</comment>